<sequence>MLSKAKLPIATKHYERQAAFVTPARTARILSIRSQCLDYFDPGKLIMHYTTFSIKKLIPVSATCMTKKSELALTYYSCRFQ</sequence>
<accession>A0AAU7YGJ0</accession>
<protein>
    <submittedName>
        <fullName evidence="1">Uncharacterized protein</fullName>
    </submittedName>
</protein>
<name>A0AAU7YGJ0_9RICK</name>
<evidence type="ECO:0000313" key="1">
    <source>
        <dbReference type="EMBL" id="XCA32846.1"/>
    </source>
</evidence>
<proteinExistence type="predicted"/>
<gene>
    <name evidence="1" type="ORF">ABS808_03335</name>
</gene>
<reference evidence="1" key="1">
    <citation type="submission" date="2024-06" db="EMBL/GenBank/DDBJ databases">
        <title>Genome assembly of the Polyergus mexicanus.</title>
        <authorList>
            <person name="Cash E."/>
            <person name="Tustsui N.D."/>
            <person name="Ward P."/>
            <person name="Nguyen O."/>
            <person name="Sahasrabudhe R."/>
            <person name="Fairbairn C.W."/>
            <person name="Seligmann W.E."/>
            <person name="Sacco S."/>
            <person name="Beraut E."/>
            <person name="Miller C."/>
            <person name="Toffelmier E."/>
            <person name="Shaffer H.B."/>
        </authorList>
    </citation>
    <scope>NUCLEOTIDE SEQUENCE</scope>
    <source>
        <strain evidence="1">NDT 795.1</strain>
    </source>
</reference>
<dbReference type="AlphaFoldDB" id="A0AAU7YGJ0"/>
<organism evidence="1">
    <name type="scientific">Wolbachia endosymbiont of Polyergus mexicanus</name>
    <dbReference type="NCBI Taxonomy" id="3171167"/>
    <lineage>
        <taxon>Bacteria</taxon>
        <taxon>Pseudomonadati</taxon>
        <taxon>Pseudomonadota</taxon>
        <taxon>Alphaproteobacteria</taxon>
        <taxon>Rickettsiales</taxon>
        <taxon>Anaplasmataceae</taxon>
        <taxon>Wolbachieae</taxon>
        <taxon>Wolbachia</taxon>
    </lineage>
</organism>
<dbReference type="EMBL" id="CP158586">
    <property type="protein sequence ID" value="XCA32846.1"/>
    <property type="molecule type" value="Genomic_DNA"/>
</dbReference>